<evidence type="ECO:0000313" key="9">
    <source>
        <dbReference type="Proteomes" id="UP001366166"/>
    </source>
</evidence>
<reference evidence="9" key="1">
    <citation type="journal article" date="2023" name="Arch. Microbiol.">
        <title>Desulfoferula mesophilus gen. nov. sp. nov., a mesophilic sulfate-reducing bacterium isolated from a brackish lake sediment.</title>
        <authorList>
            <person name="Watanabe T."/>
            <person name="Yabe T."/>
            <person name="Tsuji J.M."/>
            <person name="Fukui M."/>
        </authorList>
    </citation>
    <scope>NUCLEOTIDE SEQUENCE [LARGE SCALE GENOMIC DNA]</scope>
    <source>
        <strain evidence="9">12FAK</strain>
    </source>
</reference>
<feature type="region of interest" description="Disordered" evidence="5">
    <location>
        <begin position="101"/>
        <end position="152"/>
    </location>
</feature>
<evidence type="ECO:0000256" key="2">
    <source>
        <dbReference type="ARBA" id="ARBA00022692"/>
    </source>
</evidence>
<keyword evidence="4 6" id="KW-0472">Membrane</keyword>
<feature type="transmembrane region" description="Helical" evidence="6">
    <location>
        <begin position="47"/>
        <end position="69"/>
    </location>
</feature>
<proteinExistence type="predicted"/>
<evidence type="ECO:0000259" key="7">
    <source>
        <dbReference type="Pfam" id="PF06305"/>
    </source>
</evidence>
<evidence type="ECO:0000256" key="3">
    <source>
        <dbReference type="ARBA" id="ARBA00022989"/>
    </source>
</evidence>
<keyword evidence="3 6" id="KW-1133">Transmembrane helix</keyword>
<keyword evidence="1" id="KW-1003">Cell membrane</keyword>
<evidence type="ECO:0000256" key="6">
    <source>
        <dbReference type="SAM" id="Phobius"/>
    </source>
</evidence>
<sequence>MGYIKVIVISAVVALSIIFMIQNITPLSHPLGIRLNLLFVNWESTPYPTYLVILLAFFVGLLAASLVGINERWRLRRQVKAQVKKTEELRKELSSLRNLPVTGEPMVAGTTDLSNETFSAGEAASEGDAPASLEMLEDAPQGNGQSADKDKR</sequence>
<evidence type="ECO:0000313" key="8">
    <source>
        <dbReference type="EMBL" id="BEQ15478.1"/>
    </source>
</evidence>
<feature type="transmembrane region" description="Helical" evidence="6">
    <location>
        <begin position="7"/>
        <end position="27"/>
    </location>
</feature>
<feature type="domain" description="Lipopolysaccharide assembly protein A" evidence="7">
    <location>
        <begin position="35"/>
        <end position="93"/>
    </location>
</feature>
<protein>
    <recommendedName>
        <fullName evidence="7">Lipopolysaccharide assembly protein A domain-containing protein</fullName>
    </recommendedName>
</protein>
<evidence type="ECO:0000256" key="1">
    <source>
        <dbReference type="ARBA" id="ARBA00022475"/>
    </source>
</evidence>
<dbReference type="Pfam" id="PF06305">
    <property type="entry name" value="LapA_dom"/>
    <property type="match status" value="1"/>
</dbReference>
<evidence type="ECO:0000256" key="4">
    <source>
        <dbReference type="ARBA" id="ARBA00023136"/>
    </source>
</evidence>
<dbReference type="GO" id="GO:0005886">
    <property type="term" value="C:plasma membrane"/>
    <property type="evidence" value="ECO:0007669"/>
    <property type="project" value="InterPro"/>
</dbReference>
<dbReference type="InterPro" id="IPR010445">
    <property type="entry name" value="LapA_dom"/>
</dbReference>
<keyword evidence="2 6" id="KW-0812">Transmembrane</keyword>
<keyword evidence="9" id="KW-1185">Reference proteome</keyword>
<dbReference type="EMBL" id="AP028679">
    <property type="protein sequence ID" value="BEQ15478.1"/>
    <property type="molecule type" value="Genomic_DNA"/>
</dbReference>
<dbReference type="AlphaFoldDB" id="A0AAU9F0F2"/>
<dbReference type="KEGG" id="dmp:FAK_25440"/>
<gene>
    <name evidence="8" type="ORF">FAK_25440</name>
</gene>
<evidence type="ECO:0000256" key="5">
    <source>
        <dbReference type="SAM" id="MobiDB-lite"/>
    </source>
</evidence>
<accession>A0AAU9F0F2</accession>
<name>A0AAU9F0F2_9BACT</name>
<dbReference type="RefSeq" id="WP_338599909.1">
    <property type="nucleotide sequence ID" value="NZ_AP028679.1"/>
</dbReference>
<dbReference type="Proteomes" id="UP001366166">
    <property type="component" value="Chromosome"/>
</dbReference>
<organism evidence="8 9">
    <name type="scientific">Desulfoferula mesophila</name>
    <dbReference type="NCBI Taxonomy" id="3058419"/>
    <lineage>
        <taxon>Bacteria</taxon>
        <taxon>Pseudomonadati</taxon>
        <taxon>Thermodesulfobacteriota</taxon>
        <taxon>Desulfarculia</taxon>
        <taxon>Desulfarculales</taxon>
        <taxon>Desulfarculaceae</taxon>
        <taxon>Desulfoferula</taxon>
    </lineage>
</organism>